<sequence>MNKKHKILKEYENYLKKIEYNTEKIFNEIKSLEDINKFQNTAKYELEKLQNLSTNYKLYDRDYEDYMIAMGKYSIGLTMINDFILDNDKYIAIDVFMKIHTEFEDLQFRNIMKDAYVWK</sequence>
<dbReference type="RefSeq" id="WP_153971667.1">
    <property type="nucleotide sequence ID" value="NZ_JACRWE010000003.1"/>
</dbReference>
<dbReference type="Proteomes" id="UP000609849">
    <property type="component" value="Unassembled WGS sequence"/>
</dbReference>
<keyword evidence="2" id="KW-1185">Reference proteome</keyword>
<proteinExistence type="predicted"/>
<dbReference type="EMBL" id="JACRWE010000003">
    <property type="protein sequence ID" value="MBC5996865.1"/>
    <property type="molecule type" value="Genomic_DNA"/>
</dbReference>
<accession>A0ABR7JPL7</accession>
<name>A0ABR7JPL7_9FIRM</name>
<evidence type="ECO:0000313" key="1">
    <source>
        <dbReference type="EMBL" id="MBC5996865.1"/>
    </source>
</evidence>
<gene>
    <name evidence="1" type="ORF">H8923_08840</name>
</gene>
<reference evidence="1 2" key="1">
    <citation type="submission" date="2020-08" db="EMBL/GenBank/DDBJ databases">
        <authorList>
            <person name="Liu C."/>
            <person name="Sun Q."/>
        </authorList>
    </citation>
    <scope>NUCLEOTIDE SEQUENCE [LARGE SCALE GENOMIC DNA]</scope>
    <source>
        <strain evidence="1 2">NSJ-18</strain>
    </source>
</reference>
<evidence type="ECO:0000313" key="2">
    <source>
        <dbReference type="Proteomes" id="UP000609849"/>
    </source>
</evidence>
<protein>
    <submittedName>
        <fullName evidence="1">Uncharacterized protein</fullName>
    </submittedName>
</protein>
<comment type="caution">
    <text evidence="1">The sequence shown here is derived from an EMBL/GenBank/DDBJ whole genome shotgun (WGS) entry which is preliminary data.</text>
</comment>
<organism evidence="1 2">
    <name type="scientific">Romboutsia faecis</name>
    <dbReference type="NCBI Taxonomy" id="2764597"/>
    <lineage>
        <taxon>Bacteria</taxon>
        <taxon>Bacillati</taxon>
        <taxon>Bacillota</taxon>
        <taxon>Clostridia</taxon>
        <taxon>Peptostreptococcales</taxon>
        <taxon>Peptostreptococcaceae</taxon>
        <taxon>Romboutsia</taxon>
    </lineage>
</organism>